<dbReference type="InterPro" id="IPR012340">
    <property type="entry name" value="NA-bd_OB-fold"/>
</dbReference>
<dbReference type="RefSeq" id="WP_040929362.1">
    <property type="nucleotide sequence ID" value="NZ_CABKSY010000138.1"/>
</dbReference>
<dbReference type="InterPro" id="IPR050437">
    <property type="entry name" value="Ribos_protein_bS1-like"/>
</dbReference>
<dbReference type="GO" id="GO:0006412">
    <property type="term" value="P:translation"/>
    <property type="evidence" value="ECO:0007669"/>
    <property type="project" value="TreeGrafter"/>
</dbReference>
<dbReference type="AlphaFoldDB" id="A0AAF1BMI7"/>
<dbReference type="EMBL" id="CP136964">
    <property type="protein sequence ID" value="WOS96079.1"/>
    <property type="molecule type" value="Genomic_DNA"/>
</dbReference>
<dbReference type="GO" id="GO:0003729">
    <property type="term" value="F:mRNA binding"/>
    <property type="evidence" value="ECO:0007669"/>
    <property type="project" value="TreeGrafter"/>
</dbReference>
<reference evidence="3 4" key="2">
    <citation type="submission" date="2023-10" db="EMBL/GenBank/DDBJ databases">
        <authorList>
            <person name="Choi B."/>
        </authorList>
    </citation>
    <scope>NUCLEOTIDE SEQUENCE [LARGE SCALE GENOMIC DNA]</scope>
    <source>
        <strain evidence="3 4">UMB0959</strain>
    </source>
</reference>
<dbReference type="InterPro" id="IPR003029">
    <property type="entry name" value="S1_domain"/>
</dbReference>
<feature type="domain" description="S1 motif" evidence="2">
    <location>
        <begin position="8"/>
        <end position="77"/>
    </location>
</feature>
<name>A0AAF1BMI7_9STAP</name>
<keyword evidence="4" id="KW-1185">Reference proteome</keyword>
<organism evidence="3 4">
    <name type="scientific">Nosocomiicoccus massiliensis</name>
    <dbReference type="NCBI Taxonomy" id="1232430"/>
    <lineage>
        <taxon>Bacteria</taxon>
        <taxon>Bacillati</taxon>
        <taxon>Bacillota</taxon>
        <taxon>Bacilli</taxon>
        <taxon>Bacillales</taxon>
        <taxon>Staphylococcaceae</taxon>
        <taxon>Nosocomiicoccus</taxon>
    </lineage>
</organism>
<dbReference type="Proteomes" id="UP000243626">
    <property type="component" value="Chromosome"/>
</dbReference>
<dbReference type="NCBIfam" id="NF040578">
    <property type="entry name" value="S1_dom_Ygs"/>
    <property type="match status" value="1"/>
</dbReference>
<dbReference type="Gene3D" id="2.40.50.140">
    <property type="entry name" value="Nucleic acid-binding proteins"/>
    <property type="match status" value="1"/>
</dbReference>
<protein>
    <submittedName>
        <fullName evidence="3">S1 domain-containing post-transcriptional regulator Ygs</fullName>
    </submittedName>
</protein>
<evidence type="ECO:0000313" key="3">
    <source>
        <dbReference type="EMBL" id="WOS96079.1"/>
    </source>
</evidence>
<proteinExistence type="predicted"/>
<dbReference type="GO" id="GO:0003735">
    <property type="term" value="F:structural constituent of ribosome"/>
    <property type="evidence" value="ECO:0007669"/>
    <property type="project" value="TreeGrafter"/>
</dbReference>
<reference evidence="4" key="1">
    <citation type="submission" date="2017-09" db="EMBL/GenBank/DDBJ databases">
        <title>Bacterial strain isolated from the female urinary microbiota.</title>
        <authorList>
            <person name="Thomas-White K."/>
            <person name="Kumar N."/>
            <person name="Forster S."/>
            <person name="Putonti C."/>
            <person name="Lawley T."/>
            <person name="Wolfe A.J."/>
        </authorList>
    </citation>
    <scope>NUCLEOTIDE SEQUENCE [LARGE SCALE GENOMIC DNA]</scope>
    <source>
        <strain evidence="4">UMB0959</strain>
    </source>
</reference>
<evidence type="ECO:0000256" key="1">
    <source>
        <dbReference type="ARBA" id="ARBA00025604"/>
    </source>
</evidence>
<dbReference type="KEGG" id="nmy:CJ229_008330"/>
<dbReference type="FunFam" id="2.40.50.140:FF:000103">
    <property type="entry name" value="protein RRP5 homolog"/>
    <property type="match status" value="1"/>
</dbReference>
<comment type="function">
    <text evidence="1">Binds mRNA; thus facilitating recognition of the initiation point. It is needed to translate mRNA with a short Shine-Dalgarno (SD) purine-rich sequence.</text>
</comment>
<dbReference type="SMART" id="SM00316">
    <property type="entry name" value="S1"/>
    <property type="match status" value="1"/>
</dbReference>
<dbReference type="PANTHER" id="PTHR10724">
    <property type="entry name" value="30S RIBOSOMAL PROTEIN S1"/>
    <property type="match status" value="1"/>
</dbReference>
<dbReference type="PROSITE" id="PS50126">
    <property type="entry name" value="S1"/>
    <property type="match status" value="1"/>
</dbReference>
<evidence type="ECO:0000313" key="4">
    <source>
        <dbReference type="Proteomes" id="UP000243626"/>
    </source>
</evidence>
<dbReference type="SUPFAM" id="SSF50249">
    <property type="entry name" value="Nucleic acid-binding proteins"/>
    <property type="match status" value="1"/>
</dbReference>
<accession>A0AAF1BMI7</accession>
<sequence length="127" mass="14942">MTKHYRAGQFVKVKVTNVRPYGAFVKTMDGVEGLIHISEVMDNFVQNIHHYLSKGQIVKCKILAVNDRDGKLNLTLKENEYFKQKCKKKAEKSILDTIEQTEKYGFDSLRQRMPIWIKEAKEQMYDR</sequence>
<evidence type="ECO:0000259" key="2">
    <source>
        <dbReference type="PROSITE" id="PS50126"/>
    </source>
</evidence>
<dbReference type="Pfam" id="PF00575">
    <property type="entry name" value="S1"/>
    <property type="match status" value="1"/>
</dbReference>
<gene>
    <name evidence="3" type="primary">ygs</name>
    <name evidence="3" type="ORF">CJ229_008330</name>
</gene>